<organism evidence="2 3">
    <name type="scientific">Lepraria finkii</name>
    <dbReference type="NCBI Taxonomy" id="1340010"/>
    <lineage>
        <taxon>Eukaryota</taxon>
        <taxon>Fungi</taxon>
        <taxon>Dikarya</taxon>
        <taxon>Ascomycota</taxon>
        <taxon>Pezizomycotina</taxon>
        <taxon>Lecanoromycetes</taxon>
        <taxon>OSLEUM clade</taxon>
        <taxon>Lecanoromycetidae</taxon>
        <taxon>Lecanorales</taxon>
        <taxon>Lecanorineae</taxon>
        <taxon>Stereocaulaceae</taxon>
        <taxon>Lepraria</taxon>
    </lineage>
</organism>
<evidence type="ECO:0000256" key="1">
    <source>
        <dbReference type="SAM" id="MobiDB-lite"/>
    </source>
</evidence>
<comment type="caution">
    <text evidence="2">The sequence shown here is derived from an EMBL/GenBank/DDBJ whole genome shotgun (WGS) entry which is preliminary data.</text>
</comment>
<name>A0ABR4B0K1_9LECA</name>
<reference evidence="2 3" key="1">
    <citation type="submission" date="2024-09" db="EMBL/GenBank/DDBJ databases">
        <title>Rethinking Asexuality: The Enigmatic Case of Functional Sexual Genes in Lepraria (Stereocaulaceae).</title>
        <authorList>
            <person name="Doellman M."/>
            <person name="Sun Y."/>
            <person name="Barcenas-Pena A."/>
            <person name="Lumbsch H.T."/>
            <person name="Grewe F."/>
        </authorList>
    </citation>
    <scope>NUCLEOTIDE SEQUENCE [LARGE SCALE GENOMIC DNA]</scope>
    <source>
        <strain evidence="2 3">Grewe 0041</strain>
    </source>
</reference>
<keyword evidence="3" id="KW-1185">Reference proteome</keyword>
<feature type="region of interest" description="Disordered" evidence="1">
    <location>
        <begin position="14"/>
        <end position="98"/>
    </location>
</feature>
<feature type="compositionally biased region" description="Low complexity" evidence="1">
    <location>
        <begin position="38"/>
        <end position="51"/>
    </location>
</feature>
<feature type="compositionally biased region" description="Acidic residues" evidence="1">
    <location>
        <begin position="25"/>
        <end position="37"/>
    </location>
</feature>
<protein>
    <submittedName>
        <fullName evidence="2">Uncharacterized protein</fullName>
    </submittedName>
</protein>
<evidence type="ECO:0000313" key="3">
    <source>
        <dbReference type="Proteomes" id="UP001590951"/>
    </source>
</evidence>
<accession>A0ABR4B0K1</accession>
<gene>
    <name evidence="2" type="ORF">ABVK25_009241</name>
</gene>
<dbReference type="EMBL" id="JBHFEH010000046">
    <property type="protein sequence ID" value="KAL2050571.1"/>
    <property type="molecule type" value="Genomic_DNA"/>
</dbReference>
<feature type="region of interest" description="Disordered" evidence="1">
    <location>
        <begin position="111"/>
        <end position="159"/>
    </location>
</feature>
<feature type="compositionally biased region" description="Polar residues" evidence="1">
    <location>
        <begin position="111"/>
        <end position="125"/>
    </location>
</feature>
<dbReference type="Proteomes" id="UP001590951">
    <property type="component" value="Unassembled WGS sequence"/>
</dbReference>
<proteinExistence type="predicted"/>
<evidence type="ECO:0000313" key="2">
    <source>
        <dbReference type="EMBL" id="KAL2050571.1"/>
    </source>
</evidence>
<sequence>MFVIKGEVFKNGHYPLAADYATDSETLDDYDSDDESEISSIESDSSASTLPPTSPPSPLIAQLYFPTEQVPPRARQSVSPTRPIPPKPQQPLIQAQQDPLNMQLVMQHLPQNEQPLPQPACQTPQPGKKRGRVDRSTVASMGPRKKNRLGLMETEDDVDWSDVRQFLKSRGEERQPLVSGFGLE</sequence>